<evidence type="ECO:0000313" key="3">
    <source>
        <dbReference type="Proteomes" id="UP000835052"/>
    </source>
</evidence>
<gene>
    <name evidence="2" type="ORF">CAUJ_LOCUS3621</name>
</gene>
<dbReference type="OrthoDB" id="5814288at2759"/>
<feature type="transmembrane region" description="Helical" evidence="1">
    <location>
        <begin position="101"/>
        <end position="124"/>
    </location>
</feature>
<organism evidence="2 3">
    <name type="scientific">Caenorhabditis auriculariae</name>
    <dbReference type="NCBI Taxonomy" id="2777116"/>
    <lineage>
        <taxon>Eukaryota</taxon>
        <taxon>Metazoa</taxon>
        <taxon>Ecdysozoa</taxon>
        <taxon>Nematoda</taxon>
        <taxon>Chromadorea</taxon>
        <taxon>Rhabditida</taxon>
        <taxon>Rhabditina</taxon>
        <taxon>Rhabditomorpha</taxon>
        <taxon>Rhabditoidea</taxon>
        <taxon>Rhabditidae</taxon>
        <taxon>Peloderinae</taxon>
        <taxon>Caenorhabditis</taxon>
    </lineage>
</organism>
<comment type="caution">
    <text evidence="2">The sequence shown here is derived from an EMBL/GenBank/DDBJ whole genome shotgun (WGS) entry which is preliminary data.</text>
</comment>
<dbReference type="AlphaFoldDB" id="A0A8S1GXP0"/>
<keyword evidence="1" id="KW-0472">Membrane</keyword>
<dbReference type="Proteomes" id="UP000835052">
    <property type="component" value="Unassembled WGS sequence"/>
</dbReference>
<protein>
    <submittedName>
        <fullName evidence="2">Uncharacterized protein</fullName>
    </submittedName>
</protein>
<keyword evidence="3" id="KW-1185">Reference proteome</keyword>
<proteinExistence type="predicted"/>
<name>A0A8S1GXP0_9PELO</name>
<evidence type="ECO:0000313" key="2">
    <source>
        <dbReference type="EMBL" id="CAD6187702.1"/>
    </source>
</evidence>
<dbReference type="EMBL" id="CAJGYM010000007">
    <property type="protein sequence ID" value="CAD6187702.1"/>
    <property type="molecule type" value="Genomic_DNA"/>
</dbReference>
<keyword evidence="1" id="KW-1133">Transmembrane helix</keyword>
<feature type="transmembrane region" description="Helical" evidence="1">
    <location>
        <begin position="57"/>
        <end position="80"/>
    </location>
</feature>
<reference evidence="2" key="1">
    <citation type="submission" date="2020-10" db="EMBL/GenBank/DDBJ databases">
        <authorList>
            <person name="Kikuchi T."/>
        </authorList>
    </citation>
    <scope>NUCLEOTIDE SEQUENCE</scope>
    <source>
        <strain evidence="2">NKZ352</strain>
    </source>
</reference>
<accession>A0A8S1GXP0</accession>
<evidence type="ECO:0000256" key="1">
    <source>
        <dbReference type="SAM" id="Phobius"/>
    </source>
</evidence>
<keyword evidence="1" id="KW-0812">Transmembrane</keyword>
<sequence length="296" mass="33633">MSVAIRFRKLWVNSGQIFVGIVQTLSEGFTLKDVYEGYAGSLKKLVPEPLHFLTDRFVIYFLFHIYLFYILTFSLAKCIVVHFKVKGCKVMPDVSFLRERLGVFVTSLFIFHWISSLAFGIPALREIFAWAVYLKPQINIKPQLKVAKSDSSHSISMKNEIDTDLRCMLSPENDSSKKLMKKAQFASDSYAVAGEITNSVVSNVERRRRSISGTVSDRNLMEGSDRAEEHVTEEVHIEESESLDFVEKWLSENENNAPNTINDHLIRLLAFDAIKKRRSANDIQKCATPSASHSSV</sequence>